<keyword evidence="2" id="KW-1133">Transmembrane helix</keyword>
<reference evidence="3" key="1">
    <citation type="journal article" date="2020" name="Stud. Mycol.">
        <title>101 Dothideomycetes genomes: a test case for predicting lifestyles and emergence of pathogens.</title>
        <authorList>
            <person name="Haridas S."/>
            <person name="Albert R."/>
            <person name="Binder M."/>
            <person name="Bloem J."/>
            <person name="Labutti K."/>
            <person name="Salamov A."/>
            <person name="Andreopoulos B."/>
            <person name="Baker S."/>
            <person name="Barry K."/>
            <person name="Bills G."/>
            <person name="Bluhm B."/>
            <person name="Cannon C."/>
            <person name="Castanera R."/>
            <person name="Culley D."/>
            <person name="Daum C."/>
            <person name="Ezra D."/>
            <person name="Gonzalez J."/>
            <person name="Henrissat B."/>
            <person name="Kuo A."/>
            <person name="Liang C."/>
            <person name="Lipzen A."/>
            <person name="Lutzoni F."/>
            <person name="Magnuson J."/>
            <person name="Mondo S."/>
            <person name="Nolan M."/>
            <person name="Ohm R."/>
            <person name="Pangilinan J."/>
            <person name="Park H.-J."/>
            <person name="Ramirez L."/>
            <person name="Alfaro M."/>
            <person name="Sun H."/>
            <person name="Tritt A."/>
            <person name="Yoshinaga Y."/>
            <person name="Zwiers L.-H."/>
            <person name="Turgeon B."/>
            <person name="Goodwin S."/>
            <person name="Spatafora J."/>
            <person name="Crous P."/>
            <person name="Grigoriev I."/>
        </authorList>
    </citation>
    <scope>NUCLEOTIDE SEQUENCE</scope>
    <source>
        <strain evidence="3">ATCC 36951</strain>
    </source>
</reference>
<protein>
    <submittedName>
        <fullName evidence="3">Uncharacterized protein</fullName>
    </submittedName>
</protein>
<gene>
    <name evidence="3" type="ORF">M409DRAFT_54445</name>
</gene>
<accession>A0A6A6CJ52</accession>
<name>A0A6A6CJ52_ZASCE</name>
<keyword evidence="2" id="KW-0472">Membrane</keyword>
<evidence type="ECO:0000256" key="1">
    <source>
        <dbReference type="SAM" id="MobiDB-lite"/>
    </source>
</evidence>
<proteinExistence type="predicted"/>
<organism evidence="3 4">
    <name type="scientific">Zasmidium cellare ATCC 36951</name>
    <dbReference type="NCBI Taxonomy" id="1080233"/>
    <lineage>
        <taxon>Eukaryota</taxon>
        <taxon>Fungi</taxon>
        <taxon>Dikarya</taxon>
        <taxon>Ascomycota</taxon>
        <taxon>Pezizomycotina</taxon>
        <taxon>Dothideomycetes</taxon>
        <taxon>Dothideomycetidae</taxon>
        <taxon>Mycosphaerellales</taxon>
        <taxon>Mycosphaerellaceae</taxon>
        <taxon>Zasmidium</taxon>
    </lineage>
</organism>
<feature type="transmembrane region" description="Helical" evidence="2">
    <location>
        <begin position="55"/>
        <end position="73"/>
    </location>
</feature>
<keyword evidence="4" id="KW-1185">Reference proteome</keyword>
<dbReference type="EMBL" id="ML993594">
    <property type="protein sequence ID" value="KAF2167267.1"/>
    <property type="molecule type" value="Genomic_DNA"/>
</dbReference>
<dbReference type="GeneID" id="54565984"/>
<feature type="region of interest" description="Disordered" evidence="1">
    <location>
        <begin position="176"/>
        <end position="195"/>
    </location>
</feature>
<dbReference type="AlphaFoldDB" id="A0A6A6CJ52"/>
<evidence type="ECO:0000256" key="2">
    <source>
        <dbReference type="SAM" id="Phobius"/>
    </source>
</evidence>
<dbReference type="Proteomes" id="UP000799537">
    <property type="component" value="Unassembled WGS sequence"/>
</dbReference>
<feature type="transmembrane region" description="Helical" evidence="2">
    <location>
        <begin position="20"/>
        <end position="43"/>
    </location>
</feature>
<evidence type="ECO:0000313" key="4">
    <source>
        <dbReference type="Proteomes" id="UP000799537"/>
    </source>
</evidence>
<dbReference type="RefSeq" id="XP_033668156.1">
    <property type="nucleotide sequence ID" value="XM_033812712.1"/>
</dbReference>
<evidence type="ECO:0000313" key="3">
    <source>
        <dbReference type="EMBL" id="KAF2167267.1"/>
    </source>
</evidence>
<keyword evidence="2" id="KW-0812">Transmembrane</keyword>
<sequence length="195" mass="21741">MTPTSPDQRLLDRYQVYQAFGRFVAAEFINTIVLPAILSRLYSLRGRKFEDSIRSSWPFLAARILTAFLLGILPHTGVEIPFFGTNVTLVRPIFPESCEKSIELLGLKKGVSAWPCQRAKMTSAVATGSLDMQSFISIVNVQEFLTGWICLVVCHVLRHYLPKAINLGLPADAQNHNEGRPGNQEIEQGSRIKAL</sequence>